<dbReference type="InterPro" id="IPR008271">
    <property type="entry name" value="Ser/Thr_kinase_AS"/>
</dbReference>
<name>A0ABW3EPZ9_9ACTN</name>
<evidence type="ECO:0000256" key="2">
    <source>
        <dbReference type="ARBA" id="ARBA00022741"/>
    </source>
</evidence>
<keyword evidence="7" id="KW-1133">Transmembrane helix</keyword>
<keyword evidence="7" id="KW-0812">Transmembrane</keyword>
<dbReference type="Proteomes" id="UP001596972">
    <property type="component" value="Unassembled WGS sequence"/>
</dbReference>
<dbReference type="PROSITE" id="PS00108">
    <property type="entry name" value="PROTEIN_KINASE_ST"/>
    <property type="match status" value="1"/>
</dbReference>
<feature type="region of interest" description="Disordered" evidence="6">
    <location>
        <begin position="357"/>
        <end position="410"/>
    </location>
</feature>
<dbReference type="SUPFAM" id="SSF56112">
    <property type="entry name" value="Protein kinase-like (PK-like)"/>
    <property type="match status" value="1"/>
</dbReference>
<evidence type="ECO:0000256" key="5">
    <source>
        <dbReference type="PROSITE-ProRule" id="PRU10141"/>
    </source>
</evidence>
<dbReference type="PANTHER" id="PTHR43289">
    <property type="entry name" value="MITOGEN-ACTIVATED PROTEIN KINASE KINASE KINASE 20-RELATED"/>
    <property type="match status" value="1"/>
</dbReference>
<accession>A0ABW3EPZ9</accession>
<dbReference type="SMART" id="SM00220">
    <property type="entry name" value="S_TKc"/>
    <property type="match status" value="1"/>
</dbReference>
<dbReference type="Gene3D" id="3.30.200.20">
    <property type="entry name" value="Phosphorylase Kinase, domain 1"/>
    <property type="match status" value="1"/>
</dbReference>
<keyword evidence="1 9" id="KW-0808">Transferase</keyword>
<evidence type="ECO:0000313" key="9">
    <source>
        <dbReference type="EMBL" id="MFD0902434.1"/>
    </source>
</evidence>
<evidence type="ECO:0000256" key="1">
    <source>
        <dbReference type="ARBA" id="ARBA00022679"/>
    </source>
</evidence>
<dbReference type="EMBL" id="JBHTJA010000035">
    <property type="protein sequence ID" value="MFD0902434.1"/>
    <property type="molecule type" value="Genomic_DNA"/>
</dbReference>
<dbReference type="Gene3D" id="1.10.510.10">
    <property type="entry name" value="Transferase(Phosphotransferase) domain 1"/>
    <property type="match status" value="1"/>
</dbReference>
<reference evidence="10" key="1">
    <citation type="journal article" date="2019" name="Int. J. Syst. Evol. Microbiol.">
        <title>The Global Catalogue of Microorganisms (GCM) 10K type strain sequencing project: providing services to taxonomists for standard genome sequencing and annotation.</title>
        <authorList>
            <consortium name="The Broad Institute Genomics Platform"/>
            <consortium name="The Broad Institute Genome Sequencing Center for Infectious Disease"/>
            <person name="Wu L."/>
            <person name="Ma J."/>
        </authorList>
    </citation>
    <scope>NUCLEOTIDE SEQUENCE [LARGE SCALE GENOMIC DNA]</scope>
    <source>
        <strain evidence="10">JCM 31202</strain>
    </source>
</reference>
<dbReference type="Pfam" id="PF00069">
    <property type="entry name" value="Pkinase"/>
    <property type="match status" value="1"/>
</dbReference>
<protein>
    <submittedName>
        <fullName evidence="9">Serine/threonine-protein kinase</fullName>
        <ecNumber evidence="9">2.7.11.1</ecNumber>
    </submittedName>
</protein>
<keyword evidence="3 9" id="KW-0418">Kinase</keyword>
<evidence type="ECO:0000256" key="3">
    <source>
        <dbReference type="ARBA" id="ARBA00022777"/>
    </source>
</evidence>
<proteinExistence type="predicted"/>
<dbReference type="GO" id="GO:0004674">
    <property type="term" value="F:protein serine/threonine kinase activity"/>
    <property type="evidence" value="ECO:0007669"/>
    <property type="project" value="UniProtKB-EC"/>
</dbReference>
<evidence type="ECO:0000259" key="8">
    <source>
        <dbReference type="PROSITE" id="PS50011"/>
    </source>
</evidence>
<dbReference type="RefSeq" id="WP_378300212.1">
    <property type="nucleotide sequence ID" value="NZ_JBHTJA010000035.1"/>
</dbReference>
<dbReference type="PROSITE" id="PS00107">
    <property type="entry name" value="PROTEIN_KINASE_ATP"/>
    <property type="match status" value="1"/>
</dbReference>
<feature type="compositionally biased region" description="Low complexity" evidence="6">
    <location>
        <begin position="302"/>
        <end position="322"/>
    </location>
</feature>
<feature type="transmembrane region" description="Helical" evidence="7">
    <location>
        <begin position="332"/>
        <end position="355"/>
    </location>
</feature>
<dbReference type="InterPro" id="IPR017441">
    <property type="entry name" value="Protein_kinase_ATP_BS"/>
</dbReference>
<evidence type="ECO:0000256" key="4">
    <source>
        <dbReference type="ARBA" id="ARBA00022840"/>
    </source>
</evidence>
<dbReference type="PANTHER" id="PTHR43289:SF34">
    <property type="entry name" value="SERINE_THREONINE-PROTEIN KINASE YBDM-RELATED"/>
    <property type="match status" value="1"/>
</dbReference>
<evidence type="ECO:0000256" key="6">
    <source>
        <dbReference type="SAM" id="MobiDB-lite"/>
    </source>
</evidence>
<dbReference type="InterPro" id="IPR011009">
    <property type="entry name" value="Kinase-like_dom_sf"/>
</dbReference>
<evidence type="ECO:0000313" key="10">
    <source>
        <dbReference type="Proteomes" id="UP001596972"/>
    </source>
</evidence>
<feature type="binding site" evidence="5">
    <location>
        <position position="43"/>
    </location>
    <ligand>
        <name>ATP</name>
        <dbReference type="ChEBI" id="CHEBI:30616"/>
    </ligand>
</feature>
<keyword evidence="2 5" id="KW-0547">Nucleotide-binding</keyword>
<keyword evidence="4 5" id="KW-0067">ATP-binding</keyword>
<evidence type="ECO:0000256" key="7">
    <source>
        <dbReference type="SAM" id="Phobius"/>
    </source>
</evidence>
<gene>
    <name evidence="9" type="ORF">ACFQ11_18690</name>
</gene>
<dbReference type="PROSITE" id="PS50011">
    <property type="entry name" value="PROTEIN_KINASE_DOM"/>
    <property type="match status" value="1"/>
</dbReference>
<sequence length="520" mass="54013">MENLRPNDPHQVGAYRLLARLGAGGMGSVFLGRAPSGRTVAVKFVHAELARDADFRRRFRQEVEAARRVSGPWTAPVLDADTDSETPWVATGYVAGPTLQETVAELYGPLPERSVRALAAGLAEALREIHDRDVIHRDLKPSNVMLTLDGPRVIDFGIARAGDGSVLTGTGMVVGTPGFMPPEQVRGERVTAAGDVFSLGAVLAYAATGRHPFGSGEGGAAALLYRVVNEPPDLDGMTGELRDLAERCMAKDPGGRPSPAEIAAAVEVPDASGSWLPGGVVEAVGRRAVELLDLERGDERPGPGVRGAVGAPPTAPPTGYAGPFAPGRRSTVVLVMVAVAALSFGLFFVVAVRSLGTDGEGERRAQGTTDPAPEPTWSAGGAPSPRDSVETSSPSPSGDGTVGTAGAGDVPERFLGTWTWEGETTDGGPVSQRVVVTQGPRGGDVMEVTTTGSGSLCVQRGELTEAAPHVIELSVRDVRSVGAGGDCSGPPTRRVFSVQEDGTLKRGAGPYPRIYRKVGE</sequence>
<feature type="domain" description="Protein kinase" evidence="8">
    <location>
        <begin position="15"/>
        <end position="276"/>
    </location>
</feature>
<feature type="region of interest" description="Disordered" evidence="6">
    <location>
        <begin position="294"/>
        <end position="322"/>
    </location>
</feature>
<organism evidence="9 10">
    <name type="scientific">Actinomadura sediminis</name>
    <dbReference type="NCBI Taxonomy" id="1038904"/>
    <lineage>
        <taxon>Bacteria</taxon>
        <taxon>Bacillati</taxon>
        <taxon>Actinomycetota</taxon>
        <taxon>Actinomycetes</taxon>
        <taxon>Streptosporangiales</taxon>
        <taxon>Thermomonosporaceae</taxon>
        <taxon>Actinomadura</taxon>
    </lineage>
</organism>
<dbReference type="CDD" id="cd14014">
    <property type="entry name" value="STKc_PknB_like"/>
    <property type="match status" value="1"/>
</dbReference>
<keyword evidence="7" id="KW-0472">Membrane</keyword>
<keyword evidence="10" id="KW-1185">Reference proteome</keyword>
<dbReference type="EC" id="2.7.11.1" evidence="9"/>
<comment type="caution">
    <text evidence="9">The sequence shown here is derived from an EMBL/GenBank/DDBJ whole genome shotgun (WGS) entry which is preliminary data.</text>
</comment>
<dbReference type="InterPro" id="IPR000719">
    <property type="entry name" value="Prot_kinase_dom"/>
</dbReference>